<keyword evidence="3" id="KW-1185">Reference proteome</keyword>
<gene>
    <name evidence="2" type="ORF">UG56_002475</name>
</gene>
<dbReference type="InterPro" id="IPR015943">
    <property type="entry name" value="WD40/YVTN_repeat-like_dom_sf"/>
</dbReference>
<proteinExistence type="predicted"/>
<dbReference type="InterPro" id="IPR011047">
    <property type="entry name" value="Quinoprotein_ADH-like_sf"/>
</dbReference>
<dbReference type="STRING" id="1844.UG56_002475"/>
<name>A0A1J4N9Y3_9ACTN</name>
<comment type="caution">
    <text evidence="2">The sequence shown here is derived from an EMBL/GenBank/DDBJ whole genome shotgun (WGS) entry which is preliminary data.</text>
</comment>
<keyword evidence="1" id="KW-1133">Transmembrane helix</keyword>
<protein>
    <recommendedName>
        <fullName evidence="4">Pyrrolo-quinoline quinone</fullName>
    </recommendedName>
</protein>
<dbReference type="Proteomes" id="UP000033772">
    <property type="component" value="Unassembled WGS sequence"/>
</dbReference>
<reference evidence="2" key="1">
    <citation type="submission" date="2016-10" db="EMBL/GenBank/DDBJ databases">
        <title>Draft Genome Sequence of Nocardioides luteus Strain BAFB, an Alkane-Degrading Bacterium Isolated from JP-7 Polluted Soil.</title>
        <authorList>
            <person name="Brown L."/>
            <person name="Ruiz O.N."/>
            <person name="Gunasekera T."/>
        </authorList>
    </citation>
    <scope>NUCLEOTIDE SEQUENCE [LARGE SCALE GENOMIC DNA]</scope>
    <source>
        <strain evidence="2">BAFB</strain>
    </source>
</reference>
<keyword evidence="1" id="KW-0812">Transmembrane</keyword>
<evidence type="ECO:0000256" key="1">
    <source>
        <dbReference type="SAM" id="Phobius"/>
    </source>
</evidence>
<evidence type="ECO:0008006" key="4">
    <source>
        <dbReference type="Google" id="ProtNLM"/>
    </source>
</evidence>
<dbReference type="Gene3D" id="2.130.10.10">
    <property type="entry name" value="YVTN repeat-like/Quinoprotein amine dehydrogenase"/>
    <property type="match status" value="2"/>
</dbReference>
<dbReference type="EMBL" id="JZDQ02000003">
    <property type="protein sequence ID" value="OIJ28302.1"/>
    <property type="molecule type" value="Genomic_DNA"/>
</dbReference>
<feature type="transmembrane region" description="Helical" evidence="1">
    <location>
        <begin position="12"/>
        <end position="30"/>
    </location>
</feature>
<dbReference type="RefSeq" id="WP_045549316.1">
    <property type="nucleotide sequence ID" value="NZ_JZDQ02000003.1"/>
</dbReference>
<sequence length="435" mass="46632">MAVSSGAKKALVSVGVLVCVGALLVGIGHWRAYDLISGDVVWHMAAEDNGDDAVVVRDRIYTYDNDRLTIRDLDSGKKVAEEYRDGTWAFVGDGGHVAVVDTGSIAMYARDGQELWHRTTDDLYQPIAINRGGMLDAITCSEESACVTAHFDASGQATHTSRKSTDLWTPAVIGVDTFEDHPSVRRVPTIAADIDPKKHAAFQVRDGEAYGPAVDVTDEEVAAQVGDLLVGMSRKDGTCHFAATRAGRRAWTTSTPCPDLGYPKVDVFADRIYVTNPSGDAYDVVTADLEGRRATSFRIKTGPTSENDRVRLSPTPDAIVLTLTDQIAGYSPTTGKRLWSQKLSRTSHDALDETKKLYPGVEVSGPVIDRYGNGPGSLATLAIGRDVPAYTHTYLDAGSGKKSAELAAPYGVSSLGLEDGRVLVLGDEDIWLVAG</sequence>
<evidence type="ECO:0000313" key="2">
    <source>
        <dbReference type="EMBL" id="OIJ28302.1"/>
    </source>
</evidence>
<accession>A0A1J4N9Y3</accession>
<dbReference type="SUPFAM" id="SSF50998">
    <property type="entry name" value="Quinoprotein alcohol dehydrogenase-like"/>
    <property type="match status" value="1"/>
</dbReference>
<evidence type="ECO:0000313" key="3">
    <source>
        <dbReference type="Proteomes" id="UP000033772"/>
    </source>
</evidence>
<dbReference type="OrthoDB" id="3758993at2"/>
<organism evidence="2 3">
    <name type="scientific">Nocardioides luteus</name>
    <dbReference type="NCBI Taxonomy" id="1844"/>
    <lineage>
        <taxon>Bacteria</taxon>
        <taxon>Bacillati</taxon>
        <taxon>Actinomycetota</taxon>
        <taxon>Actinomycetes</taxon>
        <taxon>Propionibacteriales</taxon>
        <taxon>Nocardioidaceae</taxon>
        <taxon>Nocardioides</taxon>
    </lineage>
</organism>
<keyword evidence="1" id="KW-0472">Membrane</keyword>
<dbReference type="AlphaFoldDB" id="A0A1J4N9Y3"/>